<name>A0A0K2UKF8_LEPSM</name>
<reference evidence="1" key="1">
    <citation type="submission" date="2014-05" db="EMBL/GenBank/DDBJ databases">
        <authorList>
            <person name="Chronopoulou M."/>
        </authorList>
    </citation>
    <scope>NUCLEOTIDE SEQUENCE</scope>
    <source>
        <tissue evidence="1">Whole organism</tissue>
    </source>
</reference>
<accession>A0A0K2UKF8</accession>
<dbReference type="AlphaFoldDB" id="A0A0K2UKF8"/>
<organism evidence="1">
    <name type="scientific">Lepeophtheirus salmonis</name>
    <name type="common">Salmon louse</name>
    <name type="synonym">Caligus salmonis</name>
    <dbReference type="NCBI Taxonomy" id="72036"/>
    <lineage>
        <taxon>Eukaryota</taxon>
        <taxon>Metazoa</taxon>
        <taxon>Ecdysozoa</taxon>
        <taxon>Arthropoda</taxon>
        <taxon>Crustacea</taxon>
        <taxon>Multicrustacea</taxon>
        <taxon>Hexanauplia</taxon>
        <taxon>Copepoda</taxon>
        <taxon>Siphonostomatoida</taxon>
        <taxon>Caligidae</taxon>
        <taxon>Lepeophtheirus</taxon>
    </lineage>
</organism>
<sequence>MDLSYIYMFILCSSCNQKMTLNHFIQRIYSTSWDEDNAIIEYSIIDDRYINGFPVLLPFSLKI</sequence>
<proteinExistence type="predicted"/>
<evidence type="ECO:0000313" key="1">
    <source>
        <dbReference type="EMBL" id="CDW38703.1"/>
    </source>
</evidence>
<dbReference type="EMBL" id="HACA01021342">
    <property type="protein sequence ID" value="CDW38703.1"/>
    <property type="molecule type" value="Transcribed_RNA"/>
</dbReference>
<protein>
    <submittedName>
        <fullName evidence="1">Uncharacterized protein</fullName>
    </submittedName>
</protein>